<dbReference type="Pfam" id="PF22958">
    <property type="entry name" value="Ltn1_1st"/>
    <property type="match status" value="1"/>
</dbReference>
<evidence type="ECO:0000256" key="3">
    <source>
        <dbReference type="ARBA" id="ARBA00004906"/>
    </source>
</evidence>
<keyword evidence="10" id="KW-0677">Repeat</keyword>
<dbReference type="SUPFAM" id="SSF57850">
    <property type="entry name" value="RING/U-box"/>
    <property type="match status" value="1"/>
</dbReference>
<keyword evidence="8 15" id="KW-0808">Transferase</keyword>
<dbReference type="Pfam" id="PF13639">
    <property type="entry name" value="zf-RING_2"/>
    <property type="match status" value="1"/>
</dbReference>
<dbReference type="GO" id="GO:1990112">
    <property type="term" value="C:RQC complex"/>
    <property type="evidence" value="ECO:0007669"/>
    <property type="project" value="UniProtKB-UniRule"/>
</dbReference>
<evidence type="ECO:0000256" key="1">
    <source>
        <dbReference type="ARBA" id="ARBA00000900"/>
    </source>
</evidence>
<sequence length="1880" mass="211473">MGRPKGDGARSKYRPSSSSLAASLLPSGSTTLGFGGFVGSSRVDSSLLAESSTDPSLDVDGELAQHLKRLSRKDPTTKIKALTALSQLVKEKSAKEVAVILPQWAFEYKKLLLDYNREVRRATHDTMTYLVRAVGRDLAPHLKFIMGPWWFSQFDSIYEVSQAAKRSFQAAFPAQEKRLDALTLSATEIFLYIEENLKLTPQSMSDKVTASDELEEMYQQVISSSLLALATLLDILMSLQSDKPSFENITAEPKNASKARANAVAHAERLFSGHKSFSDFLKSQSSSIRSATYSVLGSFIKNIPHAINEENIKSLAVTVLGSFQEKDPRCHSPMWDMVLLFCKRFPESWTLLNVQKIILNRFWHFLKSGCFGSHQVSYPALVLFLDAVPPKAVVGEKFFLEFFQKLWEGRSLSYSLAADRFAFFSSMKECLLWALQNASRYCDGEDAVHHLRNLLVNEILLKLLWLEYFQLDGLKDPSSIFPRISSNSSEDLLEPSKKERVENLQFKHPVGCQEDLGKCIVEILSGVHLLEKDLLLPFSSAFRNHCLSIIRQVDSSSGNAEYVLFFLSMLDQHAVKKGETWPFDYLAVPMLLECFQVVKTLDSPDAVRFMVTATYIFGPYKIVQELACVESGTEQFLGAFSQTFVPWCLEKSSLSTSHKLDFLLALIDYQYFPEQWNIIVTHAIPLEGGTLKASDSKLTTLAELMEKARERIRKLKCAEGSHPENWRHENLDIAAVSIINCNPPFGTSEARILRALIGGTTEEDYSLLSKSTLNIIFDGILRKLLSFVSSSTFSWVQYVVSLIPSLGKLSESRDFSTVLEDARFAYEVLTGSFFCLLKLDSEDQLVSKILAAVFVIDWEFNILKTFLNDEIEEEHTGQMQMRMTFCESMHAFRSNLSYQNLKSLSNESRKSLKDILVHALKWALLKEDKLDSDKSTSLYFLWLLEIRECLCVDQFEEQELLDEFMSQNEFWPSWILPYVNSQGRSAELKSDCIVSNGSGNLRFVSLIDKLISRVGIHKVVAGAISSDSFSLSEEPKEHLPSLQKKVCYSRAWLAAEMLCTWKWQCGSALTTFLPLLCNYATSEDYSPDDGILDSIVTILLDGALVHGGNKELAAQNMWPGSHIDFETINSPFLRALVSLLDNLFQNNIWGKDKAMHYFKLLRDKLLIGETVNFSCLSILPACMDVLIGPLSILYGAVDASDTPDSSDDPEVHATVMDWLEKASHFPALYTWTTGNDMEGWFHLVVSCYPLRATKGLQNLRRARFISSEERVLLLQLFQKQRQKSGASTVMNKLPAVQVLLSKLILVSVAYCWEDFSEDDWQFILYHVRWWIESAVVTMEEVAENINETFGTCSDLGEILNKVELAVSHADHSALKIARNAVAAFSLFCGFCDREKNEEADPLNPLNERWEIIKDRILECILRLFFSTGLAEAISGSSIECSSLIAGSRLDHTQFWELVASCVVKSSSPARDKAAKSIEMWGLTKGPISSLYAILFSSKPLPYMQFAAYNMLSTGPLSRFTFLNKDLAQAFVDTSDNQDSNPTDPASEQNFRLREEVCFMFEKFACEVFEMDLLASERVNTFIAWGLLLSHLVSLPPSAPVREKIIQYIKDAADSVIIDCLFQHIPLESLGGSSSKRKELPETMSMAATAATHAISTGSILPSAETIWPVTAETMTSLAGAIYGLMLCILPAYVREWFNSIRDRSRSSVIESFTIRWCSPVLIANDLNQIKKSDIGDENFSVSVSKSANEVVATYTKDETGMDLVIRLPASYPLRPVDVDCTRSLGISDVKQRKWLMSMTLFVRNQNGAIAESIRIWKSNFDKEFEGVEECPICYSVIHTSNHSLPRLACKTCKHKFHSACLYKWFSTSHKSTCPLCQSPF</sequence>
<evidence type="ECO:0000256" key="4">
    <source>
        <dbReference type="ARBA" id="ARBA00007997"/>
    </source>
</evidence>
<comment type="similarity">
    <text evidence="4 15">Belongs to the LTN1 family.</text>
</comment>
<dbReference type="Pfam" id="PF23009">
    <property type="entry name" value="UBC_like"/>
    <property type="match status" value="1"/>
</dbReference>
<evidence type="ECO:0000256" key="9">
    <source>
        <dbReference type="ARBA" id="ARBA00022723"/>
    </source>
</evidence>
<reference evidence="18" key="1">
    <citation type="submission" date="2023-03" db="EMBL/GenBank/DDBJ databases">
        <authorList>
            <person name="Julca I."/>
        </authorList>
    </citation>
    <scope>NUCLEOTIDE SEQUENCE</scope>
</reference>
<evidence type="ECO:0000256" key="5">
    <source>
        <dbReference type="ARBA" id="ARBA00012483"/>
    </source>
</evidence>
<evidence type="ECO:0000256" key="10">
    <source>
        <dbReference type="ARBA" id="ARBA00022737"/>
    </source>
</evidence>
<comment type="subunit">
    <text evidence="15">Component of the ribosome quality control complex (RQC).</text>
</comment>
<dbReference type="PROSITE" id="PS50089">
    <property type="entry name" value="ZF_RING_2"/>
    <property type="match status" value="1"/>
</dbReference>
<dbReference type="InterPro" id="IPR011016">
    <property type="entry name" value="Znf_RING-CH"/>
</dbReference>
<evidence type="ECO:0000256" key="11">
    <source>
        <dbReference type="ARBA" id="ARBA00022771"/>
    </source>
</evidence>
<dbReference type="InterPro" id="IPR054478">
    <property type="entry name" value="LTN1_UBC"/>
</dbReference>
<organism evidence="18 19">
    <name type="scientific">Oldenlandia corymbosa var. corymbosa</name>
    <dbReference type="NCBI Taxonomy" id="529605"/>
    <lineage>
        <taxon>Eukaryota</taxon>
        <taxon>Viridiplantae</taxon>
        <taxon>Streptophyta</taxon>
        <taxon>Embryophyta</taxon>
        <taxon>Tracheophyta</taxon>
        <taxon>Spermatophyta</taxon>
        <taxon>Magnoliopsida</taxon>
        <taxon>eudicotyledons</taxon>
        <taxon>Gunneridae</taxon>
        <taxon>Pentapetalae</taxon>
        <taxon>asterids</taxon>
        <taxon>lamiids</taxon>
        <taxon>Gentianales</taxon>
        <taxon>Rubiaceae</taxon>
        <taxon>Rubioideae</taxon>
        <taxon>Spermacoceae</taxon>
        <taxon>Hedyotis-Oldenlandia complex</taxon>
        <taxon>Oldenlandia</taxon>
    </lineage>
</organism>
<feature type="domain" description="RING-type" evidence="17">
    <location>
        <begin position="1830"/>
        <end position="1877"/>
    </location>
</feature>
<dbReference type="Gene3D" id="3.30.40.10">
    <property type="entry name" value="Zinc/RING finger domain, C3HC4 (zinc finger)"/>
    <property type="match status" value="1"/>
</dbReference>
<dbReference type="SUPFAM" id="SSF48371">
    <property type="entry name" value="ARM repeat"/>
    <property type="match status" value="1"/>
</dbReference>
<keyword evidence="13 15" id="KW-0862">Zinc</keyword>
<dbReference type="InterPro" id="IPR054476">
    <property type="entry name" value="Ltn1_N"/>
</dbReference>
<dbReference type="Pfam" id="PF22999">
    <property type="entry name" value="LTN1_E3_ligase_6th"/>
    <property type="match status" value="1"/>
</dbReference>
<evidence type="ECO:0000256" key="15">
    <source>
        <dbReference type="RuleBase" id="RU367090"/>
    </source>
</evidence>
<keyword evidence="12 15" id="KW-0833">Ubl conjugation pathway</keyword>
<evidence type="ECO:0000256" key="13">
    <source>
        <dbReference type="ARBA" id="ARBA00022833"/>
    </source>
</evidence>
<dbReference type="GO" id="GO:0061630">
    <property type="term" value="F:ubiquitin protein ligase activity"/>
    <property type="evidence" value="ECO:0007669"/>
    <property type="project" value="UniProtKB-UniRule"/>
</dbReference>
<gene>
    <name evidence="18" type="ORF">OLC1_LOCUS15490</name>
</gene>
<dbReference type="EC" id="2.3.2.27" evidence="5 15"/>
<evidence type="ECO:0000256" key="7">
    <source>
        <dbReference type="ARBA" id="ARBA00022490"/>
    </source>
</evidence>
<evidence type="ECO:0000256" key="14">
    <source>
        <dbReference type="PROSITE-ProRule" id="PRU00175"/>
    </source>
</evidence>
<keyword evidence="7" id="KW-0963">Cytoplasm</keyword>
<dbReference type="InterPro" id="IPR016024">
    <property type="entry name" value="ARM-type_fold"/>
</dbReference>
<comment type="function">
    <text evidence="15">E3 ubiquitin-protein ligase. Component of the ribosome quality control complex (RQC), a ribosome-associated complex that mediates ubiquitination and extraction of incompletely synthesized nascent chains for proteasomal degradation.</text>
</comment>
<evidence type="ECO:0000256" key="12">
    <source>
        <dbReference type="ARBA" id="ARBA00022786"/>
    </source>
</evidence>
<dbReference type="FunFam" id="3.30.40.10:FF:000038">
    <property type="entry name" value="E3 ubiquitin-protein ligase listerin"/>
    <property type="match status" value="1"/>
</dbReference>
<dbReference type="GO" id="GO:0072344">
    <property type="term" value="P:rescue of stalled ribosome"/>
    <property type="evidence" value="ECO:0007669"/>
    <property type="project" value="UniProtKB-UniRule"/>
</dbReference>
<feature type="region of interest" description="Disordered" evidence="16">
    <location>
        <begin position="1"/>
        <end position="21"/>
    </location>
</feature>
<dbReference type="InterPro" id="IPR039795">
    <property type="entry name" value="LTN1/Rkr1"/>
</dbReference>
<evidence type="ECO:0000256" key="16">
    <source>
        <dbReference type="SAM" id="MobiDB-lite"/>
    </source>
</evidence>
<dbReference type="PANTHER" id="PTHR12389">
    <property type="entry name" value="ZINC FINGER PROTEIN 294"/>
    <property type="match status" value="1"/>
</dbReference>
<dbReference type="InterPro" id="IPR039804">
    <property type="entry name" value="RING-CH-C4HC3_LTN1"/>
</dbReference>
<feature type="compositionally biased region" description="Basic and acidic residues" evidence="16">
    <location>
        <begin position="1"/>
        <end position="10"/>
    </location>
</feature>
<dbReference type="InterPro" id="IPR011989">
    <property type="entry name" value="ARM-like"/>
</dbReference>
<evidence type="ECO:0000256" key="6">
    <source>
        <dbReference type="ARBA" id="ARBA00017157"/>
    </source>
</evidence>
<comment type="subcellular location">
    <subcellularLocation>
        <location evidence="2">Cytoplasm</location>
        <location evidence="2">Cytosol</location>
    </subcellularLocation>
</comment>
<comment type="catalytic activity">
    <reaction evidence="1 15">
        <text>S-ubiquitinyl-[E2 ubiquitin-conjugating enzyme]-L-cysteine + [acceptor protein]-L-lysine = [E2 ubiquitin-conjugating enzyme]-L-cysteine + N(6)-ubiquitinyl-[acceptor protein]-L-lysine.</text>
        <dbReference type="EC" id="2.3.2.27"/>
    </reaction>
</comment>
<dbReference type="CDD" id="cd16491">
    <property type="entry name" value="RING-CH-C4HC3_LTN1"/>
    <property type="match status" value="1"/>
</dbReference>
<keyword evidence="11 14" id="KW-0863">Zinc-finger</keyword>
<proteinExistence type="inferred from homology"/>
<dbReference type="InterPro" id="IPR054477">
    <property type="entry name" value="LTN1_E3_ligase_6th"/>
</dbReference>
<evidence type="ECO:0000313" key="19">
    <source>
        <dbReference type="Proteomes" id="UP001161247"/>
    </source>
</evidence>
<accession>A0AAV1DJ83</accession>
<keyword evidence="9 15" id="KW-0479">Metal-binding</keyword>
<dbReference type="SMART" id="SM00184">
    <property type="entry name" value="RING"/>
    <property type="match status" value="1"/>
</dbReference>
<dbReference type="Gene3D" id="1.25.10.10">
    <property type="entry name" value="Leucine-rich Repeat Variant"/>
    <property type="match status" value="1"/>
</dbReference>
<evidence type="ECO:0000259" key="17">
    <source>
        <dbReference type="PROSITE" id="PS50089"/>
    </source>
</evidence>
<evidence type="ECO:0000256" key="8">
    <source>
        <dbReference type="ARBA" id="ARBA00022679"/>
    </source>
</evidence>
<dbReference type="Proteomes" id="UP001161247">
    <property type="component" value="Chromosome 5"/>
</dbReference>
<dbReference type="InterPro" id="IPR001841">
    <property type="entry name" value="Znf_RING"/>
</dbReference>
<protein>
    <recommendedName>
        <fullName evidence="6 15">E3 ubiquitin-protein ligase listerin</fullName>
        <ecNumber evidence="5 15">2.3.2.27</ecNumber>
    </recommendedName>
    <alternativeName>
        <fullName evidence="15">RING-type E3 ubiquitin transferase listerin</fullName>
    </alternativeName>
</protein>
<keyword evidence="19" id="KW-1185">Reference proteome</keyword>
<dbReference type="GO" id="GO:1990116">
    <property type="term" value="P:ribosome-associated ubiquitin-dependent protein catabolic process"/>
    <property type="evidence" value="ECO:0007669"/>
    <property type="project" value="UniProtKB-UniRule"/>
</dbReference>
<dbReference type="GO" id="GO:0005829">
    <property type="term" value="C:cytosol"/>
    <property type="evidence" value="ECO:0007669"/>
    <property type="project" value="UniProtKB-SubCell"/>
</dbReference>
<dbReference type="GO" id="GO:0043023">
    <property type="term" value="F:ribosomal large subunit binding"/>
    <property type="evidence" value="ECO:0007669"/>
    <property type="project" value="TreeGrafter"/>
</dbReference>
<evidence type="ECO:0000313" key="18">
    <source>
        <dbReference type="EMBL" id="CAI9107100.1"/>
    </source>
</evidence>
<evidence type="ECO:0000256" key="2">
    <source>
        <dbReference type="ARBA" id="ARBA00004514"/>
    </source>
</evidence>
<dbReference type="SMART" id="SM00744">
    <property type="entry name" value="RINGv"/>
    <property type="match status" value="1"/>
</dbReference>
<comment type="pathway">
    <text evidence="3 15">Protein modification; protein ubiquitination.</text>
</comment>
<name>A0AAV1DJ83_OLDCO</name>
<dbReference type="GO" id="GO:0008270">
    <property type="term" value="F:zinc ion binding"/>
    <property type="evidence" value="ECO:0007669"/>
    <property type="project" value="UniProtKB-KW"/>
</dbReference>
<dbReference type="EMBL" id="OX459122">
    <property type="protein sequence ID" value="CAI9107100.1"/>
    <property type="molecule type" value="Genomic_DNA"/>
</dbReference>
<dbReference type="InterPro" id="IPR013083">
    <property type="entry name" value="Znf_RING/FYVE/PHD"/>
</dbReference>
<dbReference type="PANTHER" id="PTHR12389:SF0">
    <property type="entry name" value="E3 UBIQUITIN-PROTEIN LIGASE LISTERIN"/>
    <property type="match status" value="1"/>
</dbReference>